<dbReference type="Pfam" id="PF13600">
    <property type="entry name" value="DUF4140"/>
    <property type="match status" value="1"/>
</dbReference>
<dbReference type="InterPro" id="IPR037291">
    <property type="entry name" value="DUF4139"/>
</dbReference>
<organism evidence="4 5">
    <name type="scientific">Alistipes intestinihominis</name>
    <dbReference type="NCBI Taxonomy" id="3133172"/>
    <lineage>
        <taxon>Bacteria</taxon>
        <taxon>Pseudomonadati</taxon>
        <taxon>Bacteroidota</taxon>
        <taxon>Bacteroidia</taxon>
        <taxon>Bacteroidales</taxon>
        <taxon>Rikenellaceae</taxon>
        <taxon>Alistipes</taxon>
    </lineage>
</organism>
<evidence type="ECO:0000256" key="1">
    <source>
        <dbReference type="SAM" id="SignalP"/>
    </source>
</evidence>
<keyword evidence="1" id="KW-0732">Signal</keyword>
<reference evidence="4 5" key="1">
    <citation type="submission" date="2024-03" db="EMBL/GenBank/DDBJ databases">
        <title>Human intestinal bacterial collection.</title>
        <authorList>
            <person name="Pauvert C."/>
            <person name="Hitch T.C.A."/>
            <person name="Clavel T."/>
        </authorList>
    </citation>
    <scope>NUCLEOTIDE SEQUENCE [LARGE SCALE GENOMIC DNA]</scope>
    <source>
        <strain evidence="4 5">CLA-KB-H122</strain>
    </source>
</reference>
<name>A0ABV1GTI7_9BACT</name>
<dbReference type="RefSeq" id="WP_349093589.1">
    <property type="nucleotide sequence ID" value="NZ_JBBMFL010000001.1"/>
</dbReference>
<dbReference type="Proteomes" id="UP001460202">
    <property type="component" value="Unassembled WGS sequence"/>
</dbReference>
<evidence type="ECO:0000259" key="2">
    <source>
        <dbReference type="Pfam" id="PF13598"/>
    </source>
</evidence>
<comment type="caution">
    <text evidence="4">The sequence shown here is derived from an EMBL/GenBank/DDBJ whole genome shotgun (WGS) entry which is preliminary data.</text>
</comment>
<feature type="domain" description="DUF4139" evidence="2">
    <location>
        <begin position="219"/>
        <end position="628"/>
    </location>
</feature>
<dbReference type="NCBIfam" id="TIGR02231">
    <property type="entry name" value="mucoidy inhibitor MuiA family protein"/>
    <property type="match status" value="2"/>
</dbReference>
<dbReference type="InterPro" id="IPR011935">
    <property type="entry name" value="CHP02231"/>
</dbReference>
<dbReference type="Pfam" id="PF13598">
    <property type="entry name" value="DUF4139"/>
    <property type="match status" value="1"/>
</dbReference>
<dbReference type="Pfam" id="PF13715">
    <property type="entry name" value="CarbopepD_reg_2"/>
    <property type="match status" value="1"/>
</dbReference>
<feature type="domain" description="DUF4140" evidence="3">
    <location>
        <begin position="35"/>
        <end position="133"/>
    </location>
</feature>
<keyword evidence="5" id="KW-1185">Reference proteome</keyword>
<evidence type="ECO:0000313" key="4">
    <source>
        <dbReference type="EMBL" id="MEQ2543453.1"/>
    </source>
</evidence>
<evidence type="ECO:0000313" key="5">
    <source>
        <dbReference type="Proteomes" id="UP001460202"/>
    </source>
</evidence>
<gene>
    <name evidence="4" type="ORF">WMO46_00610</name>
</gene>
<dbReference type="EMBL" id="JBBMFL010000001">
    <property type="protein sequence ID" value="MEQ2543453.1"/>
    <property type="molecule type" value="Genomic_DNA"/>
</dbReference>
<sequence length="635" mass="69950">MTRLNCIAWLLLSICAAAVAPASGQTKVKTSVEKVTLFIDGAQVTRTKQIDLPAGNSTLVFTGLSPYLDDKSMQVAAKGRFTVTAVNRLFNHTDSLERSARQKALEQELGRIRFEQQQQKAAREVIDAETDLLKVNCSVGNRNAATPLAAIKELNEYYASRMQELKRRTLELDGRTKALGERERQVLADLAQLGGRQSAPMSEVEVRIEAPAACKGAFTLTYYVRNAGWFPSYDIRSGGLSEPVEISYKANIFQNTREEWKNVVLTLSSSNPTTGNIAPQLKTWWLDYGTTPPRYDSDLTGNTVSGTVFDEQREPLIGASVLVPGTTVGTSTDAQGRYSVTVPDGASSLQFNYIGYKSQTRAIAGSTMNVVMQEDNARLDEVVVTAYGSAPSAALSGRAAGVRVRGKAAPAMEAEFIELAEESEAMEVEQTQTQLGYEFEIRQPYTIPSDGKSVAAEIGRYRLPATYTYRSTPKIDKDAFLVAEATDWAKINLLEGEANVYFENTFVGKSILSPREAGDTLRFSMGRDRGIRIERTKESDYSARRAIGSNQTQSMGWKLAVRNTRTEPVTLILTDQLPVSRNSSITVAEEELSGGTPDKNTGTVTWRLELKPGEQRELRLRYAVKYPKGRSLTIE</sequence>
<dbReference type="PANTHER" id="PTHR31005">
    <property type="entry name" value="DUF4139 DOMAIN-CONTAINING PROTEIN"/>
    <property type="match status" value="1"/>
</dbReference>
<proteinExistence type="predicted"/>
<dbReference type="InterPro" id="IPR025554">
    <property type="entry name" value="DUF4140"/>
</dbReference>
<dbReference type="Gene3D" id="2.60.40.1120">
    <property type="entry name" value="Carboxypeptidase-like, regulatory domain"/>
    <property type="match status" value="1"/>
</dbReference>
<protein>
    <submittedName>
        <fullName evidence="4">Mucoidy inhibitor MuiA family protein</fullName>
    </submittedName>
</protein>
<feature type="chain" id="PRO_5045492834" evidence="1">
    <location>
        <begin position="23"/>
        <end position="635"/>
    </location>
</feature>
<evidence type="ECO:0000259" key="3">
    <source>
        <dbReference type="Pfam" id="PF13600"/>
    </source>
</evidence>
<feature type="signal peptide" evidence="1">
    <location>
        <begin position="1"/>
        <end position="22"/>
    </location>
</feature>
<accession>A0ABV1GTI7</accession>
<dbReference type="SUPFAM" id="SSF49464">
    <property type="entry name" value="Carboxypeptidase regulatory domain-like"/>
    <property type="match status" value="1"/>
</dbReference>
<dbReference type="PANTHER" id="PTHR31005:SF8">
    <property type="entry name" value="DUF4139 DOMAIN-CONTAINING PROTEIN"/>
    <property type="match status" value="1"/>
</dbReference>
<dbReference type="InterPro" id="IPR008969">
    <property type="entry name" value="CarboxyPept-like_regulatory"/>
</dbReference>